<protein>
    <submittedName>
        <fullName evidence="1">Uncharacterized protein</fullName>
    </submittedName>
</protein>
<evidence type="ECO:0000313" key="1">
    <source>
        <dbReference type="EMBL" id="AQZ62973.1"/>
    </source>
</evidence>
<dbReference type="Proteomes" id="UP000190797">
    <property type="component" value="Chromosome"/>
</dbReference>
<accession>A0A1U9ZYD9</accession>
<reference evidence="2" key="1">
    <citation type="journal article" date="2017" name="Med. Chem. Commun.">
        <title>Nonomuraea sp. ATCC 55076 harbours the largest actinomycete chromosome to date and the kistamicin biosynthetic gene cluster.</title>
        <authorList>
            <person name="Nazari B."/>
            <person name="Forneris C.C."/>
            <person name="Gibson M.I."/>
            <person name="Moon K."/>
            <person name="Schramma K.R."/>
            <person name="Seyedsayamdost M.R."/>
        </authorList>
    </citation>
    <scope>NUCLEOTIDE SEQUENCE [LARGE SCALE GENOMIC DNA]</scope>
    <source>
        <strain evidence="2">ATCC 55076</strain>
    </source>
</reference>
<evidence type="ECO:0000313" key="2">
    <source>
        <dbReference type="Proteomes" id="UP000190797"/>
    </source>
</evidence>
<keyword evidence="2" id="KW-1185">Reference proteome</keyword>
<name>A0A1U9ZYD9_9ACTN</name>
<dbReference type="KEGG" id="noa:BKM31_17220"/>
<dbReference type="AlphaFoldDB" id="A0A1U9ZYD9"/>
<dbReference type="RefSeq" id="WP_080039163.1">
    <property type="nucleotide sequence ID" value="NZ_CP017717.1"/>
</dbReference>
<proteinExistence type="predicted"/>
<dbReference type="OrthoDB" id="3431006at2"/>
<dbReference type="EMBL" id="CP017717">
    <property type="protein sequence ID" value="AQZ62973.1"/>
    <property type="molecule type" value="Genomic_DNA"/>
</dbReference>
<sequence>MKQAGTRTDRGWADRLELETGYWWLVLQVEELVIAFYRGYWNPAGVYHSGDVYDPEPLWRHIRKTQDESRRWAIQNGVRPLPPVLEHQLPDALRMRVG</sequence>
<gene>
    <name evidence="1" type="ORF">BKM31_17220</name>
</gene>
<organism evidence="1 2">
    <name type="scientific">[Actinomadura] parvosata subsp. kistnae</name>
    <dbReference type="NCBI Taxonomy" id="1909395"/>
    <lineage>
        <taxon>Bacteria</taxon>
        <taxon>Bacillati</taxon>
        <taxon>Actinomycetota</taxon>
        <taxon>Actinomycetes</taxon>
        <taxon>Streptosporangiales</taxon>
        <taxon>Streptosporangiaceae</taxon>
        <taxon>Nonomuraea</taxon>
    </lineage>
</organism>